<protein>
    <submittedName>
        <fullName evidence="1">Uncharacterized protein</fullName>
    </submittedName>
</protein>
<accession>A0A941J2Y4</accession>
<organism evidence="1 2">
    <name type="scientific">Peribacillus frigoritolerans</name>
    <dbReference type="NCBI Taxonomy" id="450367"/>
    <lineage>
        <taxon>Bacteria</taxon>
        <taxon>Bacillati</taxon>
        <taxon>Bacillota</taxon>
        <taxon>Bacilli</taxon>
        <taxon>Bacillales</taxon>
        <taxon>Bacillaceae</taxon>
        <taxon>Peribacillus</taxon>
    </lineage>
</organism>
<comment type="caution">
    <text evidence="1">The sequence shown here is derived from an EMBL/GenBank/DDBJ whole genome shotgun (WGS) entry which is preliminary data.</text>
</comment>
<reference evidence="1" key="1">
    <citation type="submission" date="2021-04" db="EMBL/GenBank/DDBJ databases">
        <title>Whole genome sequencing of Enterococci isolates from hospitalized patients.</title>
        <authorList>
            <person name="Ogoti B.M."/>
            <person name="Onyambu F.G."/>
        </authorList>
    </citation>
    <scope>NUCLEOTIDE SEQUENCE</scope>
    <source>
        <strain evidence="1">242</strain>
    </source>
</reference>
<proteinExistence type="predicted"/>
<dbReference type="Proteomes" id="UP000680045">
    <property type="component" value="Unassembled WGS sequence"/>
</dbReference>
<dbReference type="EMBL" id="JAGTPW010000030">
    <property type="protein sequence ID" value="MBR8645243.1"/>
    <property type="molecule type" value="Genomic_DNA"/>
</dbReference>
<name>A0A941J2Y4_9BACI</name>
<sequence>MLNLFYVKGRSVAIGRRRIPANVFAGAWPALSWFVCIGTAENGIGNVMN</sequence>
<evidence type="ECO:0000313" key="2">
    <source>
        <dbReference type="Proteomes" id="UP000680045"/>
    </source>
</evidence>
<evidence type="ECO:0000313" key="1">
    <source>
        <dbReference type="EMBL" id="MBR8645243.1"/>
    </source>
</evidence>
<dbReference type="AlphaFoldDB" id="A0A941J2Y4"/>
<gene>
    <name evidence="1" type="ORF">KEH51_16745</name>
</gene>